<dbReference type="GO" id="GO:0003824">
    <property type="term" value="F:catalytic activity"/>
    <property type="evidence" value="ECO:0007669"/>
    <property type="project" value="InterPro"/>
</dbReference>
<dbReference type="PANTHER" id="PTHR48228">
    <property type="entry name" value="SUCCINYL-COA--D-CITRAMALATE COA-TRANSFERASE"/>
    <property type="match status" value="1"/>
</dbReference>
<gene>
    <name evidence="2" type="ORF">RISW2_00225</name>
</gene>
<organism evidence="2 3">
    <name type="scientific">Roseivivax isoporae LMG 25204</name>
    <dbReference type="NCBI Taxonomy" id="1449351"/>
    <lineage>
        <taxon>Bacteria</taxon>
        <taxon>Pseudomonadati</taxon>
        <taxon>Pseudomonadota</taxon>
        <taxon>Alphaproteobacteria</taxon>
        <taxon>Rhodobacterales</taxon>
        <taxon>Roseobacteraceae</taxon>
        <taxon>Roseivivax</taxon>
    </lineage>
</organism>
<reference evidence="2 3" key="1">
    <citation type="submission" date="2014-01" db="EMBL/GenBank/DDBJ databases">
        <title>Roseivivax isoporae LMG 25204 Genome Sequencing.</title>
        <authorList>
            <person name="Lai Q."/>
            <person name="Li G."/>
            <person name="Shao Z."/>
        </authorList>
    </citation>
    <scope>NUCLEOTIDE SEQUENCE [LARGE SCALE GENOMIC DNA]</scope>
    <source>
        <strain evidence="2 3">LMG 25204</strain>
    </source>
</reference>
<dbReference type="STRING" id="1449351.RISW2_00225"/>
<dbReference type="Proteomes" id="UP000023430">
    <property type="component" value="Unassembled WGS sequence"/>
</dbReference>
<dbReference type="InterPro" id="IPR044855">
    <property type="entry name" value="CoA-Trfase_III_dom3_sf"/>
</dbReference>
<proteinExistence type="predicted"/>
<dbReference type="EMBL" id="JAME01000001">
    <property type="protein sequence ID" value="ETX30840.1"/>
    <property type="molecule type" value="Genomic_DNA"/>
</dbReference>
<feature type="region of interest" description="Disordered" evidence="1">
    <location>
        <begin position="373"/>
        <end position="398"/>
    </location>
</feature>
<dbReference type="Gene3D" id="3.40.50.10540">
    <property type="entry name" value="Crotonobetainyl-coa:carnitine coa-transferase, domain 1"/>
    <property type="match status" value="1"/>
</dbReference>
<dbReference type="InterPro" id="IPR023606">
    <property type="entry name" value="CoA-Trfase_III_dom_1_sf"/>
</dbReference>
<evidence type="ECO:0000256" key="1">
    <source>
        <dbReference type="SAM" id="MobiDB-lite"/>
    </source>
</evidence>
<dbReference type="eggNOG" id="COG1804">
    <property type="taxonomic scope" value="Bacteria"/>
</dbReference>
<dbReference type="Pfam" id="PF02515">
    <property type="entry name" value="CoA_transf_3"/>
    <property type="match status" value="1"/>
</dbReference>
<dbReference type="AlphaFoldDB" id="X7FDE9"/>
<dbReference type="PANTHER" id="PTHR48228:SF5">
    <property type="entry name" value="ALPHA-METHYLACYL-COA RACEMASE"/>
    <property type="match status" value="1"/>
</dbReference>
<protein>
    <submittedName>
        <fullName evidence="2">Dehydratase</fullName>
    </submittedName>
</protein>
<dbReference type="InterPro" id="IPR003673">
    <property type="entry name" value="CoA-Trfase_fam_III"/>
</dbReference>
<dbReference type="OrthoDB" id="9806585at2"/>
<accession>X7FDE9</accession>
<keyword evidence="3" id="KW-1185">Reference proteome</keyword>
<evidence type="ECO:0000313" key="3">
    <source>
        <dbReference type="Proteomes" id="UP000023430"/>
    </source>
</evidence>
<dbReference type="RefSeq" id="WP_051491663.1">
    <property type="nucleotide sequence ID" value="NZ_JAME01000001.1"/>
</dbReference>
<evidence type="ECO:0000313" key="2">
    <source>
        <dbReference type="EMBL" id="ETX30840.1"/>
    </source>
</evidence>
<dbReference type="SUPFAM" id="SSF89796">
    <property type="entry name" value="CoA-transferase family III (CaiB/BaiF)"/>
    <property type="match status" value="1"/>
</dbReference>
<dbReference type="Gene3D" id="3.30.1540.10">
    <property type="entry name" value="formyl-coa transferase, domain 3"/>
    <property type="match status" value="1"/>
</dbReference>
<dbReference type="InterPro" id="IPR050509">
    <property type="entry name" value="CoA-transferase_III"/>
</dbReference>
<sequence length="398" mass="42081">MAAAVAPTDQGPLAGLRIVESTAFIAAPLATMSLAALGAEVIRLDPSEGGLDHQRWPLSQEGASLYWTMLNRGKKSVTLDLRTEEGREAAARLVCEGDGIFVTNLPARGALAPEALLDRRQDVIVVTLDGSPDGATAIDYTVHAACGAAQMAGPAGLDSPVNNAVPFWDVIAGRTLAMGLLAAELERRRTGRGQHVALSLSDIAMETMANVGILPEAELSGEARPRQENWVYGSFGRDFETRCGRRFMLATVTGKQWRALLSATGLGTAMDRIGEAFGAPLDDDAERFRARHAIAALVQDWAGARDLTQIADAFAGTSVCWSPYRDAAQLLAEDARASPRNPMFARQAHPGVPPVLTPRTPLRLSAHPRLAAARAPDLGADTASVLGPLDTAGKEADP</sequence>
<name>X7FDE9_9RHOB</name>
<comment type="caution">
    <text evidence="2">The sequence shown here is derived from an EMBL/GenBank/DDBJ whole genome shotgun (WGS) entry which is preliminary data.</text>
</comment>